<evidence type="ECO:0000313" key="3">
    <source>
        <dbReference type="Proteomes" id="UP000641454"/>
    </source>
</evidence>
<dbReference type="Proteomes" id="UP000641454">
    <property type="component" value="Unassembled WGS sequence"/>
</dbReference>
<reference evidence="2 3" key="1">
    <citation type="submission" date="2020-08" db="EMBL/GenBank/DDBJ databases">
        <title>Description of novel Flavobacterium F-392 isolate.</title>
        <authorList>
            <person name="Saticioglu I.B."/>
            <person name="Duman M."/>
            <person name="Altun S."/>
        </authorList>
    </citation>
    <scope>NUCLEOTIDE SEQUENCE [LARGE SCALE GENOMIC DNA]</scope>
    <source>
        <strain evidence="2 3">F-392</strain>
    </source>
</reference>
<dbReference type="SUPFAM" id="SSF49354">
    <property type="entry name" value="PapD-like"/>
    <property type="match status" value="1"/>
</dbReference>
<feature type="transmembrane region" description="Helical" evidence="1">
    <location>
        <begin position="20"/>
        <end position="39"/>
    </location>
</feature>
<sequence>MNIEIKFLSLFPHLFRNSVILILYIFFGNSLFAQGNLVVHPKRIVFDGKKKIEKLVLSNTGKDSAVYNISFIEYKMNEDGELLSVKEEEEGLRFASPYVRLYPRIVKLGPNESQILKVQMYNTENIADGEYRSHLYFRAEQEKTALGTAAKAKEALVSVKLEAVFGISIACIIRKGENKTSLSISNMSYSKSKDQENLLLFKLNRAGNMSAYGDFLVSYVAPNNKVYEVGSVKGIGLYLPGSARNMRVKLNAPSNVDFKGGSFKVVFTENESKEILAEADLKL</sequence>
<dbReference type="AlphaFoldDB" id="A0A923N2Q2"/>
<dbReference type="InterPro" id="IPR008962">
    <property type="entry name" value="PapD-like_sf"/>
</dbReference>
<dbReference type="EMBL" id="JACRUL010000095">
    <property type="protein sequence ID" value="MBC5846261.1"/>
    <property type="molecule type" value="Genomic_DNA"/>
</dbReference>
<proteinExistence type="predicted"/>
<protein>
    <submittedName>
        <fullName evidence="2">Molecular chaperone</fullName>
    </submittedName>
</protein>
<name>A0A923N2Q2_9FLAO</name>
<keyword evidence="3" id="KW-1185">Reference proteome</keyword>
<comment type="caution">
    <text evidence="2">The sequence shown here is derived from an EMBL/GenBank/DDBJ whole genome shotgun (WGS) entry which is preliminary data.</text>
</comment>
<evidence type="ECO:0000256" key="1">
    <source>
        <dbReference type="SAM" id="Phobius"/>
    </source>
</evidence>
<evidence type="ECO:0000313" key="2">
    <source>
        <dbReference type="EMBL" id="MBC5846261.1"/>
    </source>
</evidence>
<gene>
    <name evidence="2" type="ORF">H8R25_17745</name>
</gene>
<keyword evidence="1" id="KW-1133">Transmembrane helix</keyword>
<organism evidence="2 3">
    <name type="scientific">Flavobacterium muglaense</name>
    <dbReference type="NCBI Taxonomy" id="2764716"/>
    <lineage>
        <taxon>Bacteria</taxon>
        <taxon>Pseudomonadati</taxon>
        <taxon>Bacteroidota</taxon>
        <taxon>Flavobacteriia</taxon>
        <taxon>Flavobacteriales</taxon>
        <taxon>Flavobacteriaceae</taxon>
        <taxon>Flavobacterium</taxon>
    </lineage>
</organism>
<dbReference type="RefSeq" id="WP_187021766.1">
    <property type="nucleotide sequence ID" value="NZ_JACRUK010000094.1"/>
</dbReference>
<accession>A0A923N2Q2</accession>
<keyword evidence="1" id="KW-0812">Transmembrane</keyword>
<keyword evidence="1" id="KW-0472">Membrane</keyword>